<evidence type="ECO:0000313" key="1">
    <source>
        <dbReference type="EMBL" id="GFS46853.1"/>
    </source>
</evidence>
<sequence length="87" mass="9510">MCETAPSRKPRLAIRPRSGRRIVAIVPKPIITTLGRTVAALFNQIACGRIISFGSREGGGGRRMWFWQTIEGGDDHPVSVASCFQKA</sequence>
<keyword evidence="2" id="KW-1185">Reference proteome</keyword>
<name>A0A8X6J8R7_NEPPI</name>
<dbReference type="AlphaFoldDB" id="A0A8X6J8R7"/>
<gene>
    <name evidence="1" type="ORF">NPIL_280791</name>
</gene>
<reference evidence="1" key="1">
    <citation type="submission" date="2020-08" db="EMBL/GenBank/DDBJ databases">
        <title>Multicomponent nature underlies the extraordinary mechanical properties of spider dragline silk.</title>
        <authorList>
            <person name="Kono N."/>
            <person name="Nakamura H."/>
            <person name="Mori M."/>
            <person name="Yoshida Y."/>
            <person name="Ohtoshi R."/>
            <person name="Malay A.D."/>
            <person name="Moran D.A.P."/>
            <person name="Tomita M."/>
            <person name="Numata K."/>
            <person name="Arakawa K."/>
        </authorList>
    </citation>
    <scope>NUCLEOTIDE SEQUENCE</scope>
</reference>
<proteinExistence type="predicted"/>
<comment type="caution">
    <text evidence="1">The sequence shown here is derived from an EMBL/GenBank/DDBJ whole genome shotgun (WGS) entry which is preliminary data.</text>
</comment>
<organism evidence="1 2">
    <name type="scientific">Nephila pilipes</name>
    <name type="common">Giant wood spider</name>
    <name type="synonym">Nephila maculata</name>
    <dbReference type="NCBI Taxonomy" id="299642"/>
    <lineage>
        <taxon>Eukaryota</taxon>
        <taxon>Metazoa</taxon>
        <taxon>Ecdysozoa</taxon>
        <taxon>Arthropoda</taxon>
        <taxon>Chelicerata</taxon>
        <taxon>Arachnida</taxon>
        <taxon>Araneae</taxon>
        <taxon>Araneomorphae</taxon>
        <taxon>Entelegynae</taxon>
        <taxon>Araneoidea</taxon>
        <taxon>Nephilidae</taxon>
        <taxon>Nephila</taxon>
    </lineage>
</organism>
<protein>
    <submittedName>
        <fullName evidence="1">Uncharacterized protein</fullName>
    </submittedName>
</protein>
<dbReference type="Proteomes" id="UP000887013">
    <property type="component" value="Unassembled WGS sequence"/>
</dbReference>
<dbReference type="EMBL" id="BMAW01044884">
    <property type="protein sequence ID" value="GFS46853.1"/>
    <property type="molecule type" value="Genomic_DNA"/>
</dbReference>
<evidence type="ECO:0000313" key="2">
    <source>
        <dbReference type="Proteomes" id="UP000887013"/>
    </source>
</evidence>
<accession>A0A8X6J8R7</accession>